<evidence type="ECO:0000313" key="4">
    <source>
        <dbReference type="EMBL" id="ABC24583.1"/>
    </source>
</evidence>
<name>Q2RMR2_RHORT</name>
<dbReference type="AlphaFoldDB" id="Q2RMR2"/>
<proteinExistence type="predicted"/>
<reference evidence="4 5" key="1">
    <citation type="journal article" date="2011" name="Stand. Genomic Sci.">
        <title>Complete genome sequence of Rhodospirillum rubrum type strain (S1).</title>
        <authorList>
            <person name="Munk A.C."/>
            <person name="Copeland A."/>
            <person name="Lucas S."/>
            <person name="Lapidus A."/>
            <person name="Del Rio T.G."/>
            <person name="Barry K."/>
            <person name="Detter J.C."/>
            <person name="Hammon N."/>
            <person name="Israni S."/>
            <person name="Pitluck S."/>
            <person name="Brettin T."/>
            <person name="Bruce D."/>
            <person name="Han C."/>
            <person name="Tapia R."/>
            <person name="Gilna P."/>
            <person name="Schmutz J."/>
            <person name="Larimer F."/>
            <person name="Land M."/>
            <person name="Kyrpides N.C."/>
            <person name="Mavromatis K."/>
            <person name="Richardson P."/>
            <person name="Rohde M."/>
            <person name="Goker M."/>
            <person name="Klenk H.P."/>
            <person name="Zhang Y."/>
            <person name="Roberts G.P."/>
            <person name="Reslewic S."/>
            <person name="Schwartz D.C."/>
        </authorList>
    </citation>
    <scope>NUCLEOTIDE SEQUENCE [LARGE SCALE GENOMIC DNA]</scope>
    <source>
        <strain evidence="5">ATCC 11170 / ATH 1.1.1 / DSM 467 / LMG 4362 / NCIMB 8255 / S1</strain>
    </source>
</reference>
<dbReference type="EnsemblBacteria" id="ABC24583">
    <property type="protein sequence ID" value="ABC24583"/>
    <property type="gene ID" value="Rru_A3789"/>
</dbReference>
<dbReference type="SMART" id="SM00287">
    <property type="entry name" value="SH3b"/>
    <property type="match status" value="1"/>
</dbReference>
<evidence type="ECO:0000256" key="1">
    <source>
        <dbReference type="SAM" id="MobiDB-lite"/>
    </source>
</evidence>
<feature type="domain" description="SH3b" evidence="3">
    <location>
        <begin position="53"/>
        <end position="117"/>
    </location>
</feature>
<sequence length="186" mass="20355">MTLRKPFSLPALVATMVALALVVATPPTKAQVAPEADENAGSGGEAPSGLPLPRFASLRSAQINMRSGPGTRYPVVWTFQKRGIPIEILAEYDNWRKIRDPEGSEGWVHRHMLSGERTFLTIGGPQILRSDPSVESRPLARLEPGVIGKLLTCPRATAYCRADVGGYLGWLARDAFWGLYRDETLD</sequence>
<dbReference type="InterPro" id="IPR003646">
    <property type="entry name" value="SH3-like_bac-type"/>
</dbReference>
<organism evidence="4 5">
    <name type="scientific">Rhodospirillum rubrum (strain ATCC 11170 / ATH 1.1.1 / DSM 467 / LMG 4362 / NCIMB 8255 / S1)</name>
    <dbReference type="NCBI Taxonomy" id="269796"/>
    <lineage>
        <taxon>Bacteria</taxon>
        <taxon>Pseudomonadati</taxon>
        <taxon>Pseudomonadota</taxon>
        <taxon>Alphaproteobacteria</taxon>
        <taxon>Rhodospirillales</taxon>
        <taxon>Rhodospirillaceae</taxon>
        <taxon>Rhodospirillum</taxon>
    </lineage>
</organism>
<dbReference type="STRING" id="269796.Rru_A3789"/>
<evidence type="ECO:0000259" key="3">
    <source>
        <dbReference type="SMART" id="SM00287"/>
    </source>
</evidence>
<dbReference type="Proteomes" id="UP000001929">
    <property type="component" value="Chromosome"/>
</dbReference>
<feature type="chain" id="PRO_5004214575" description="SH3b domain-containing protein" evidence="2">
    <location>
        <begin position="21"/>
        <end position="186"/>
    </location>
</feature>
<feature type="region of interest" description="Disordered" evidence="1">
    <location>
        <begin position="32"/>
        <end position="51"/>
    </location>
</feature>
<gene>
    <name evidence="4" type="ordered locus">Rru_A3789</name>
</gene>
<keyword evidence="2" id="KW-0732">Signal</keyword>
<dbReference type="InterPro" id="IPR010466">
    <property type="entry name" value="DUF1058"/>
</dbReference>
<dbReference type="RefSeq" id="WP_011391536.1">
    <property type="nucleotide sequence ID" value="NC_007643.1"/>
</dbReference>
<dbReference type="PhylomeDB" id="Q2RMR2"/>
<evidence type="ECO:0000313" key="5">
    <source>
        <dbReference type="Proteomes" id="UP000001929"/>
    </source>
</evidence>
<dbReference type="Pfam" id="PF06347">
    <property type="entry name" value="SH3_4"/>
    <property type="match status" value="1"/>
</dbReference>
<accession>Q2RMR2</accession>
<dbReference type="EMBL" id="CP000230">
    <property type="protein sequence ID" value="ABC24583.1"/>
    <property type="molecule type" value="Genomic_DNA"/>
</dbReference>
<protein>
    <recommendedName>
        <fullName evidence="3">SH3b domain-containing protein</fullName>
    </recommendedName>
</protein>
<dbReference type="Gene3D" id="2.30.30.40">
    <property type="entry name" value="SH3 Domains"/>
    <property type="match status" value="1"/>
</dbReference>
<feature type="signal peptide" evidence="2">
    <location>
        <begin position="1"/>
        <end position="20"/>
    </location>
</feature>
<dbReference type="KEGG" id="rru:Rru_A3789"/>
<dbReference type="PATRIC" id="fig|269796.9.peg.3911"/>
<dbReference type="HOGENOM" id="CLU_086360_0_0_5"/>
<dbReference type="eggNOG" id="COG3807">
    <property type="taxonomic scope" value="Bacteria"/>
</dbReference>
<keyword evidence="5" id="KW-1185">Reference proteome</keyword>
<evidence type="ECO:0000256" key="2">
    <source>
        <dbReference type="SAM" id="SignalP"/>
    </source>
</evidence>